<evidence type="ECO:0008006" key="8">
    <source>
        <dbReference type="Google" id="ProtNLM"/>
    </source>
</evidence>
<name>A0A8H3HT04_9AGAM</name>
<dbReference type="EMBL" id="CAJNJQ010005418">
    <property type="protein sequence ID" value="CAE7218684.1"/>
    <property type="molecule type" value="Genomic_DNA"/>
</dbReference>
<keyword evidence="3 5" id="KW-1133">Transmembrane helix</keyword>
<feature type="transmembrane region" description="Helical" evidence="5">
    <location>
        <begin position="479"/>
        <end position="501"/>
    </location>
</feature>
<evidence type="ECO:0000256" key="1">
    <source>
        <dbReference type="ARBA" id="ARBA00004141"/>
    </source>
</evidence>
<dbReference type="InterPro" id="IPR036259">
    <property type="entry name" value="MFS_trans_sf"/>
</dbReference>
<sequence length="510" mass="56787">MSDQEHTHNSFASETKSLPEHVEKGSLASRIHAVQRLHDGQEQGGDHRLVVDVKEAEREYGLDVASALKTTEDGSCILWPQPREDLNDPLNWSEFKKNYTLAIISLATVIPDFSSSIGIASLFPLSKQFDTTVDHVNNLQVIALGFLIGCAVAPTLTAFAVTRCLQSFFSTAPQVVGLYFIKDIFFWHQEARKVNIWTFSFVVSPFLGPFLFGFLVERQTWRWAYGIGCIYSGVVLLLIVFFLDESMYDRKYFPAPTSPTKGLRHRVETLVGVTGFKMYKYRVPILTAVWRPLETLLNTRILLACIFMGITFGWSIGINVTLVIFLQTPAPLGYGMDSDQSSAMYLTPIIAALLGELAGHWLNDFVAKQYIKRHHGVFRPEARLVVPYVGSFWATVGLITIGASLGKLLSIAGVIFGWGMLIFGIMLIVTSMYAYCSDLLPDRQGEISALLNWARVLGGFAVGYYQVPWAERSGALQVFGVEAAIVVGITALVIPVLQLVLPRFESEHRE</sequence>
<feature type="transmembrane region" description="Helical" evidence="5">
    <location>
        <begin position="99"/>
        <end position="121"/>
    </location>
</feature>
<comment type="subcellular location">
    <subcellularLocation>
        <location evidence="1">Membrane</location>
        <topology evidence="1">Multi-pass membrane protein</topology>
    </subcellularLocation>
</comment>
<proteinExistence type="predicted"/>
<feature type="transmembrane region" description="Helical" evidence="5">
    <location>
        <begin position="194"/>
        <end position="216"/>
    </location>
</feature>
<evidence type="ECO:0000313" key="7">
    <source>
        <dbReference type="Proteomes" id="UP000663827"/>
    </source>
</evidence>
<dbReference type="AlphaFoldDB" id="A0A8H3HT04"/>
<dbReference type="GO" id="GO:0005886">
    <property type="term" value="C:plasma membrane"/>
    <property type="evidence" value="ECO:0007669"/>
    <property type="project" value="TreeGrafter"/>
</dbReference>
<dbReference type="PANTHER" id="PTHR23502:SF22">
    <property type="entry name" value="MAJOR FACILITATOR SUPERFAMILY (MFS) PROFILE DOMAIN-CONTAINING PROTEIN"/>
    <property type="match status" value="1"/>
</dbReference>
<feature type="transmembrane region" description="Helical" evidence="5">
    <location>
        <begin position="447"/>
        <end position="467"/>
    </location>
</feature>
<feature type="transmembrane region" description="Helical" evidence="5">
    <location>
        <begin position="345"/>
        <end position="363"/>
    </location>
</feature>
<dbReference type="SUPFAM" id="SSF103473">
    <property type="entry name" value="MFS general substrate transporter"/>
    <property type="match status" value="1"/>
</dbReference>
<evidence type="ECO:0000256" key="5">
    <source>
        <dbReference type="SAM" id="Phobius"/>
    </source>
</evidence>
<dbReference type="Pfam" id="PF07690">
    <property type="entry name" value="MFS_1"/>
    <property type="match status" value="1"/>
</dbReference>
<dbReference type="GO" id="GO:0022857">
    <property type="term" value="F:transmembrane transporter activity"/>
    <property type="evidence" value="ECO:0007669"/>
    <property type="project" value="InterPro"/>
</dbReference>
<protein>
    <recommendedName>
        <fullName evidence="8">Major facilitator superfamily (MFS) profile domain-containing protein</fullName>
    </recommendedName>
</protein>
<dbReference type="PANTHER" id="PTHR23502">
    <property type="entry name" value="MAJOR FACILITATOR SUPERFAMILY"/>
    <property type="match status" value="1"/>
</dbReference>
<evidence type="ECO:0000256" key="3">
    <source>
        <dbReference type="ARBA" id="ARBA00022989"/>
    </source>
</evidence>
<reference evidence="6" key="1">
    <citation type="submission" date="2021-01" db="EMBL/GenBank/DDBJ databases">
        <authorList>
            <person name="Kaushik A."/>
        </authorList>
    </citation>
    <scope>NUCLEOTIDE SEQUENCE</scope>
    <source>
        <strain evidence="6">AG5</strain>
    </source>
</reference>
<feature type="transmembrane region" description="Helical" evidence="5">
    <location>
        <begin position="222"/>
        <end position="243"/>
    </location>
</feature>
<organism evidence="6 7">
    <name type="scientific">Rhizoctonia solani</name>
    <dbReference type="NCBI Taxonomy" id="456999"/>
    <lineage>
        <taxon>Eukaryota</taxon>
        <taxon>Fungi</taxon>
        <taxon>Dikarya</taxon>
        <taxon>Basidiomycota</taxon>
        <taxon>Agaricomycotina</taxon>
        <taxon>Agaricomycetes</taxon>
        <taxon>Cantharellales</taxon>
        <taxon>Ceratobasidiaceae</taxon>
        <taxon>Rhizoctonia</taxon>
    </lineage>
</organism>
<feature type="transmembrane region" description="Helical" evidence="5">
    <location>
        <begin position="301"/>
        <end position="325"/>
    </location>
</feature>
<evidence type="ECO:0000313" key="6">
    <source>
        <dbReference type="EMBL" id="CAE7218684.1"/>
    </source>
</evidence>
<keyword evidence="4 5" id="KW-0472">Membrane</keyword>
<accession>A0A8H3HT04</accession>
<feature type="transmembrane region" description="Helical" evidence="5">
    <location>
        <begin position="141"/>
        <end position="161"/>
    </location>
</feature>
<keyword evidence="2 5" id="KW-0812">Transmembrane</keyword>
<feature type="transmembrane region" description="Helical" evidence="5">
    <location>
        <begin position="411"/>
        <end position="435"/>
    </location>
</feature>
<gene>
    <name evidence="6" type="ORF">RDB_LOCUS163770</name>
</gene>
<evidence type="ECO:0000256" key="2">
    <source>
        <dbReference type="ARBA" id="ARBA00022692"/>
    </source>
</evidence>
<feature type="transmembrane region" description="Helical" evidence="5">
    <location>
        <begin position="384"/>
        <end position="405"/>
    </location>
</feature>
<dbReference type="InterPro" id="IPR011701">
    <property type="entry name" value="MFS"/>
</dbReference>
<dbReference type="Proteomes" id="UP000663827">
    <property type="component" value="Unassembled WGS sequence"/>
</dbReference>
<evidence type="ECO:0000256" key="4">
    <source>
        <dbReference type="ARBA" id="ARBA00023136"/>
    </source>
</evidence>
<comment type="caution">
    <text evidence="6">The sequence shown here is derived from an EMBL/GenBank/DDBJ whole genome shotgun (WGS) entry which is preliminary data.</text>
</comment>
<dbReference type="Gene3D" id="1.20.1250.20">
    <property type="entry name" value="MFS general substrate transporter like domains"/>
    <property type="match status" value="1"/>
</dbReference>